<comment type="caution">
    <text evidence="1">The sequence shown here is derived from an EMBL/GenBank/DDBJ whole genome shotgun (WGS) entry which is preliminary data.</text>
</comment>
<proteinExistence type="predicted"/>
<reference evidence="2" key="1">
    <citation type="journal article" date="2019" name="Int. J. Syst. Evol. Microbiol.">
        <title>The Global Catalogue of Microorganisms (GCM) 10K type strain sequencing project: providing services to taxonomists for standard genome sequencing and annotation.</title>
        <authorList>
            <consortium name="The Broad Institute Genomics Platform"/>
            <consortium name="The Broad Institute Genome Sequencing Center for Infectious Disease"/>
            <person name="Wu L."/>
            <person name="Ma J."/>
        </authorList>
    </citation>
    <scope>NUCLEOTIDE SEQUENCE [LARGE SCALE GENOMIC DNA]</scope>
    <source>
        <strain evidence="2">JCM 18542</strain>
    </source>
</reference>
<evidence type="ECO:0000313" key="2">
    <source>
        <dbReference type="Proteomes" id="UP001500839"/>
    </source>
</evidence>
<dbReference type="EMBL" id="BAABKQ010000001">
    <property type="protein sequence ID" value="GAA4807947.1"/>
    <property type="molecule type" value="Genomic_DNA"/>
</dbReference>
<organism evidence="1 2">
    <name type="scientific">Tomitella cavernea</name>
    <dbReference type="NCBI Taxonomy" id="1387982"/>
    <lineage>
        <taxon>Bacteria</taxon>
        <taxon>Bacillati</taxon>
        <taxon>Actinomycetota</taxon>
        <taxon>Actinomycetes</taxon>
        <taxon>Mycobacteriales</taxon>
        <taxon>Tomitella</taxon>
    </lineage>
</organism>
<dbReference type="Proteomes" id="UP001500839">
    <property type="component" value="Unassembled WGS sequence"/>
</dbReference>
<protein>
    <submittedName>
        <fullName evidence="1">Uncharacterized protein</fullName>
    </submittedName>
</protein>
<evidence type="ECO:0000313" key="1">
    <source>
        <dbReference type="EMBL" id="GAA4807947.1"/>
    </source>
</evidence>
<sequence length="44" mass="4662">MSSNLPSVIGTLLKAIVAGSTSDSADFWKIETWSVEDLTAGSFE</sequence>
<gene>
    <name evidence="1" type="ORF">GCM10023353_09430</name>
</gene>
<dbReference type="RefSeq" id="WP_277952134.1">
    <property type="nucleotide sequence ID" value="NZ_BAABKQ010000001.1"/>
</dbReference>
<name>A0ABP9CEM4_9ACTN</name>
<accession>A0ABP9CEM4</accession>
<keyword evidence="2" id="KW-1185">Reference proteome</keyword>